<evidence type="ECO:0000313" key="3">
    <source>
        <dbReference type="Proteomes" id="UP000016895"/>
    </source>
</evidence>
<evidence type="ECO:0000313" key="2">
    <source>
        <dbReference type="EMBL" id="CCO58243.1"/>
    </source>
</evidence>
<gene>
    <name evidence="2" type="ORF">VIBNI_A2164</name>
</gene>
<evidence type="ECO:0000259" key="1">
    <source>
        <dbReference type="SMART" id="SM00974"/>
    </source>
</evidence>
<keyword evidence="2" id="KW-0067">ATP-binding</keyword>
<dbReference type="EMBL" id="FO203526">
    <property type="protein sequence ID" value="CCO58243.1"/>
    <property type="molecule type" value="Genomic_DNA"/>
</dbReference>
<dbReference type="Proteomes" id="UP000016895">
    <property type="component" value="Chromosome 1"/>
</dbReference>
<proteinExistence type="predicted"/>
<organism evidence="2 3">
    <name type="scientific">Vibrio nigripulchritudo</name>
    <dbReference type="NCBI Taxonomy" id="28173"/>
    <lineage>
        <taxon>Bacteria</taxon>
        <taxon>Pseudomonadati</taxon>
        <taxon>Pseudomonadota</taxon>
        <taxon>Gammaproteobacteria</taxon>
        <taxon>Vibrionales</taxon>
        <taxon>Vibrionaceae</taxon>
        <taxon>Vibrio</taxon>
    </lineage>
</organism>
<keyword evidence="2" id="KW-0378">Hydrolase</keyword>
<reference evidence="2 3" key="1">
    <citation type="journal article" date="2013" name="ISME J.">
        <title>Comparative genomics of pathogenic lineages of Vibrio nigripulchritudo identifies virulence-associated traits.</title>
        <authorList>
            <person name="Goudenege D."/>
            <person name="Labreuche Y."/>
            <person name="Krin E."/>
            <person name="Ansquer D."/>
            <person name="Mangenot S."/>
            <person name="Calteau A."/>
            <person name="Medigue C."/>
            <person name="Mazel D."/>
            <person name="Polz M.F."/>
            <person name="Le Roux F."/>
        </authorList>
    </citation>
    <scope>NUCLEOTIDE SEQUENCE [LARGE SCALE GENOMIC DNA]</scope>
    <source>
        <strain evidence="3">SnF1</strain>
    </source>
</reference>
<name>U4KFZ4_9VIBR</name>
<keyword evidence="2" id="KW-0547">Nucleotide-binding</keyword>
<dbReference type="Pfam" id="PF10544">
    <property type="entry name" value="T5orf172"/>
    <property type="match status" value="1"/>
</dbReference>
<dbReference type="RefSeq" id="WP_022551048.1">
    <property type="nucleotide sequence ID" value="NC_022528.1"/>
</dbReference>
<dbReference type="AlphaFoldDB" id="U4KFZ4"/>
<dbReference type="KEGG" id="vni:VIBNI_A2164"/>
<keyword evidence="3" id="KW-1185">Reference proteome</keyword>
<feature type="domain" description="Bacteriophage T5 Orf172 DNA-binding" evidence="1">
    <location>
        <begin position="95"/>
        <end position="180"/>
    </location>
</feature>
<dbReference type="SMART" id="SM00974">
    <property type="entry name" value="T5orf172"/>
    <property type="match status" value="1"/>
</dbReference>
<protein>
    <submittedName>
        <fullName evidence="2">Putative helicase</fullName>
    </submittedName>
</protein>
<sequence>MKFFLIFIGIFFAVPFFTALARSMATKKKEQHHLLVKYENLKHEKIKSDQLYLDCEQKLLLANIDIESLNEKLRRVKKEPWYRESACVYVLRDNSCNLGIIKIGYTIRNPEKRMKELIRDRNYKNFSFELIGYIWTDGDVAEQIEKKVHRELKQFRFQSGYAKELFIYDPFKALSMIHNIKTRII</sequence>
<accession>U4KFZ4</accession>
<dbReference type="GO" id="GO:0004386">
    <property type="term" value="F:helicase activity"/>
    <property type="evidence" value="ECO:0007669"/>
    <property type="project" value="UniProtKB-KW"/>
</dbReference>
<dbReference type="InterPro" id="IPR018306">
    <property type="entry name" value="Phage_T5_Orf172_DNA-bd"/>
</dbReference>
<keyword evidence="2" id="KW-0347">Helicase</keyword>